<evidence type="ECO:0000313" key="8">
    <source>
        <dbReference type="Proteomes" id="UP000294664"/>
    </source>
</evidence>
<dbReference type="Pfam" id="PF02674">
    <property type="entry name" value="Colicin_V"/>
    <property type="match status" value="1"/>
</dbReference>
<dbReference type="GO" id="GO:0009403">
    <property type="term" value="P:toxin biosynthetic process"/>
    <property type="evidence" value="ECO:0007669"/>
    <property type="project" value="InterPro"/>
</dbReference>
<organism evidence="7 8">
    <name type="scientific">Aquabacter spiritensis</name>
    <dbReference type="NCBI Taxonomy" id="933073"/>
    <lineage>
        <taxon>Bacteria</taxon>
        <taxon>Pseudomonadati</taxon>
        <taxon>Pseudomonadota</taxon>
        <taxon>Alphaproteobacteria</taxon>
        <taxon>Hyphomicrobiales</taxon>
        <taxon>Xanthobacteraceae</taxon>
        <taxon>Aquabacter</taxon>
    </lineage>
</organism>
<keyword evidence="4 6" id="KW-0472">Membrane</keyword>
<dbReference type="GO" id="GO:0016020">
    <property type="term" value="C:membrane"/>
    <property type="evidence" value="ECO:0007669"/>
    <property type="project" value="UniProtKB-SubCell"/>
</dbReference>
<dbReference type="AlphaFoldDB" id="A0A4R3LX18"/>
<dbReference type="RefSeq" id="WP_132031257.1">
    <property type="nucleotide sequence ID" value="NZ_SMAI01000005.1"/>
</dbReference>
<evidence type="ECO:0000256" key="2">
    <source>
        <dbReference type="ARBA" id="ARBA00022692"/>
    </source>
</evidence>
<dbReference type="PANTHER" id="PTHR36926:SF1">
    <property type="entry name" value="COLICIN V PRODUCTION PROTEIN"/>
    <property type="match status" value="1"/>
</dbReference>
<dbReference type="InterPro" id="IPR052719">
    <property type="entry name" value="CvpA-like"/>
</dbReference>
<feature type="compositionally biased region" description="Gly residues" evidence="5">
    <location>
        <begin position="194"/>
        <end position="205"/>
    </location>
</feature>
<feature type="compositionally biased region" description="Low complexity" evidence="5">
    <location>
        <begin position="206"/>
        <end position="218"/>
    </location>
</feature>
<name>A0A4R3LX18_9HYPH</name>
<evidence type="ECO:0000256" key="6">
    <source>
        <dbReference type="SAM" id="Phobius"/>
    </source>
</evidence>
<proteinExistence type="predicted"/>
<feature type="compositionally biased region" description="Low complexity" evidence="5">
    <location>
        <begin position="178"/>
        <end position="193"/>
    </location>
</feature>
<reference evidence="7 8" key="1">
    <citation type="submission" date="2019-03" db="EMBL/GenBank/DDBJ databases">
        <title>Genomic Encyclopedia of Type Strains, Phase IV (KMG-IV): sequencing the most valuable type-strain genomes for metagenomic binning, comparative biology and taxonomic classification.</title>
        <authorList>
            <person name="Goeker M."/>
        </authorList>
    </citation>
    <scope>NUCLEOTIDE SEQUENCE [LARGE SCALE GENOMIC DNA]</scope>
    <source>
        <strain evidence="7 8">DSM 9035</strain>
    </source>
</reference>
<dbReference type="OrthoDB" id="9806894at2"/>
<comment type="caution">
    <text evidence="7">The sequence shown here is derived from an EMBL/GenBank/DDBJ whole genome shotgun (WGS) entry which is preliminary data.</text>
</comment>
<feature type="transmembrane region" description="Helical" evidence="6">
    <location>
        <begin position="30"/>
        <end position="50"/>
    </location>
</feature>
<feature type="region of interest" description="Disordered" evidence="5">
    <location>
        <begin position="170"/>
        <end position="243"/>
    </location>
</feature>
<dbReference type="InterPro" id="IPR003825">
    <property type="entry name" value="Colicin-V_CvpA"/>
</dbReference>
<evidence type="ECO:0000256" key="1">
    <source>
        <dbReference type="ARBA" id="ARBA00004141"/>
    </source>
</evidence>
<comment type="subcellular location">
    <subcellularLocation>
        <location evidence="1">Membrane</location>
        <topology evidence="1">Multi-pass membrane protein</topology>
    </subcellularLocation>
</comment>
<keyword evidence="8" id="KW-1185">Reference proteome</keyword>
<dbReference type="Proteomes" id="UP000294664">
    <property type="component" value="Unassembled WGS sequence"/>
</dbReference>
<evidence type="ECO:0000256" key="4">
    <source>
        <dbReference type="ARBA" id="ARBA00023136"/>
    </source>
</evidence>
<feature type="transmembrane region" description="Helical" evidence="6">
    <location>
        <begin position="103"/>
        <end position="127"/>
    </location>
</feature>
<gene>
    <name evidence="7" type="ORF">EDC64_105215</name>
</gene>
<dbReference type="PANTHER" id="PTHR36926">
    <property type="entry name" value="COLICIN V PRODUCTION PROTEIN"/>
    <property type="match status" value="1"/>
</dbReference>
<dbReference type="EMBL" id="SMAI01000005">
    <property type="protein sequence ID" value="TCT05184.1"/>
    <property type="molecule type" value="Genomic_DNA"/>
</dbReference>
<evidence type="ECO:0000256" key="5">
    <source>
        <dbReference type="SAM" id="MobiDB-lite"/>
    </source>
</evidence>
<keyword evidence="2 6" id="KW-0812">Transmembrane</keyword>
<feature type="transmembrane region" description="Helical" evidence="6">
    <location>
        <begin position="62"/>
        <end position="83"/>
    </location>
</feature>
<sequence>MPVTLLDLIVIGVMLVSGLLAMVRGLLREVFSIVSWVAAAGVAVYFYPQLLPVTKQYVTQDTVALAVTIGILFLGTLLIVSIISARISDIVLDSRIGALDRTLGFLFGLARGLLVMVVAFLFFNWLVPEKSQPPWALNAKSRPVLQNTGNWLVSLLPDDPENTILKRLRRTPGEDGETPAAPGTVPGAVPGGQRSDGGSTGGSAGGTTVATGPAANAGGNSGYRRGDRQGFDQLLESTRGAGQ</sequence>
<feature type="transmembrane region" description="Helical" evidence="6">
    <location>
        <begin position="6"/>
        <end position="23"/>
    </location>
</feature>
<protein>
    <submittedName>
        <fullName evidence="7">Membrane protein required for colicin V production</fullName>
    </submittedName>
</protein>
<evidence type="ECO:0000313" key="7">
    <source>
        <dbReference type="EMBL" id="TCT05184.1"/>
    </source>
</evidence>
<accession>A0A4R3LX18</accession>
<keyword evidence="3 6" id="KW-1133">Transmembrane helix</keyword>
<evidence type="ECO:0000256" key="3">
    <source>
        <dbReference type="ARBA" id="ARBA00022989"/>
    </source>
</evidence>